<evidence type="ECO:0008006" key="6">
    <source>
        <dbReference type="Google" id="ProtNLM"/>
    </source>
</evidence>
<dbReference type="EMBL" id="QOVK01000008">
    <property type="protein sequence ID" value="RXG21342.1"/>
    <property type="molecule type" value="Genomic_DNA"/>
</dbReference>
<proteinExistence type="predicted"/>
<sequence length="257" mass="29917">MTVALIIPTYNWCQALEVIFLSVLNQSIFPDEILIADDGSDKNTKKVVEEFREKFKNKVYHIWQEDKGFRKSKILNKALVATSCDYIIQIDGDCILHPNFIQDHIKFSEPNTFLYGSRVNIQKSQLKSIFESKQVKFSAFSKGIKKRTRALHIPFLSSRYRPLPDLSSKIRGCNFSYWREDALAIKGYDEFYTGWGREDSDFAARLLHNGIMSKRIRYAGIIYHIWHSEASKDNVDQNSAYLNDVLEEKRIYPKQGI</sequence>
<dbReference type="OrthoDB" id="9801954at2"/>
<keyword evidence="5" id="KW-1185">Reference proteome</keyword>
<evidence type="ECO:0000259" key="3">
    <source>
        <dbReference type="Pfam" id="PF02709"/>
    </source>
</evidence>
<feature type="domain" description="Galactosyltransferase C-terminal" evidence="3">
    <location>
        <begin position="167"/>
        <end position="227"/>
    </location>
</feature>
<dbReference type="PANTHER" id="PTHR43685:SF3">
    <property type="entry name" value="SLR2126 PROTEIN"/>
    <property type="match status" value="1"/>
</dbReference>
<feature type="domain" description="Glycosyltransferase 2-like" evidence="2">
    <location>
        <begin position="5"/>
        <end position="158"/>
    </location>
</feature>
<dbReference type="InterPro" id="IPR029044">
    <property type="entry name" value="Nucleotide-diphossugar_trans"/>
</dbReference>
<dbReference type="InterPro" id="IPR001173">
    <property type="entry name" value="Glyco_trans_2-like"/>
</dbReference>
<dbReference type="InterPro" id="IPR027791">
    <property type="entry name" value="Galactosyl_T_C"/>
</dbReference>
<dbReference type="RefSeq" id="WP_128765633.1">
    <property type="nucleotide sequence ID" value="NZ_JBHUOO010000025.1"/>
</dbReference>
<evidence type="ECO:0000313" key="5">
    <source>
        <dbReference type="Proteomes" id="UP000289859"/>
    </source>
</evidence>
<accession>A0A4V1KQG6</accession>
<dbReference type="Proteomes" id="UP000289859">
    <property type="component" value="Unassembled WGS sequence"/>
</dbReference>
<keyword evidence="1" id="KW-0808">Transferase</keyword>
<dbReference type="Pfam" id="PF02709">
    <property type="entry name" value="Glyco_transf_7C"/>
    <property type="match status" value="1"/>
</dbReference>
<evidence type="ECO:0000313" key="4">
    <source>
        <dbReference type="EMBL" id="RXG21342.1"/>
    </source>
</evidence>
<name>A0A4V1KQG6_9FLAO</name>
<dbReference type="CDD" id="cd06420">
    <property type="entry name" value="GT2_Chondriotin_Pol_N"/>
    <property type="match status" value="1"/>
</dbReference>
<dbReference type="Gene3D" id="3.90.550.10">
    <property type="entry name" value="Spore Coat Polysaccharide Biosynthesis Protein SpsA, Chain A"/>
    <property type="match status" value="1"/>
</dbReference>
<dbReference type="SUPFAM" id="SSF53448">
    <property type="entry name" value="Nucleotide-diphospho-sugar transferases"/>
    <property type="match status" value="1"/>
</dbReference>
<evidence type="ECO:0000259" key="2">
    <source>
        <dbReference type="Pfam" id="PF00535"/>
    </source>
</evidence>
<reference evidence="4 5" key="1">
    <citation type="submission" date="2018-07" db="EMBL/GenBank/DDBJ databases">
        <title>Leeuwenhoekiella genomics.</title>
        <authorList>
            <person name="Tahon G."/>
            <person name="Willems A."/>
        </authorList>
    </citation>
    <scope>NUCLEOTIDE SEQUENCE [LARGE SCALE GENOMIC DNA]</scope>
    <source>
        <strain evidence="4 5">LMG 29608</strain>
    </source>
</reference>
<dbReference type="PANTHER" id="PTHR43685">
    <property type="entry name" value="GLYCOSYLTRANSFERASE"/>
    <property type="match status" value="1"/>
</dbReference>
<dbReference type="Pfam" id="PF00535">
    <property type="entry name" value="Glycos_transf_2"/>
    <property type="match status" value="1"/>
</dbReference>
<dbReference type="GO" id="GO:0016740">
    <property type="term" value="F:transferase activity"/>
    <property type="evidence" value="ECO:0007669"/>
    <property type="project" value="UniProtKB-KW"/>
</dbReference>
<dbReference type="AlphaFoldDB" id="A0A4V1KQG6"/>
<comment type="caution">
    <text evidence="4">The sequence shown here is derived from an EMBL/GenBank/DDBJ whole genome shotgun (WGS) entry which is preliminary data.</text>
</comment>
<protein>
    <recommendedName>
        <fullName evidence="6">Glycosyltransferase involved in cell wall biosynthesis</fullName>
    </recommendedName>
</protein>
<gene>
    <name evidence="4" type="ORF">DSM02_2197</name>
</gene>
<organism evidence="4 5">
    <name type="scientific">Leeuwenhoekiella polynyae</name>
    <dbReference type="NCBI Taxonomy" id="1550906"/>
    <lineage>
        <taxon>Bacteria</taxon>
        <taxon>Pseudomonadati</taxon>
        <taxon>Bacteroidota</taxon>
        <taxon>Flavobacteriia</taxon>
        <taxon>Flavobacteriales</taxon>
        <taxon>Flavobacteriaceae</taxon>
        <taxon>Leeuwenhoekiella</taxon>
    </lineage>
</organism>
<dbReference type="InterPro" id="IPR050834">
    <property type="entry name" value="Glycosyltransf_2"/>
</dbReference>
<evidence type="ECO:0000256" key="1">
    <source>
        <dbReference type="ARBA" id="ARBA00022679"/>
    </source>
</evidence>